<gene>
    <name evidence="2" type="ORF">RFULGI_LOCUS6414</name>
</gene>
<evidence type="ECO:0000256" key="1">
    <source>
        <dbReference type="SAM" id="MobiDB-lite"/>
    </source>
</evidence>
<keyword evidence="3" id="KW-1185">Reference proteome</keyword>
<sequence>WKNEVHQGAFVINSAPLLDVATAQVCCQRVDTVKICSLPYGSQLPTSSECGVIRCVEGCNKSNAPHESNKHHEPHKQHEPPKNYEPNEPHKHH</sequence>
<feature type="compositionally biased region" description="Basic and acidic residues" evidence="1">
    <location>
        <begin position="67"/>
        <end position="93"/>
    </location>
</feature>
<feature type="region of interest" description="Disordered" evidence="1">
    <location>
        <begin position="63"/>
        <end position="93"/>
    </location>
</feature>
<proteinExistence type="predicted"/>
<evidence type="ECO:0000313" key="2">
    <source>
        <dbReference type="EMBL" id="CAG8595806.1"/>
    </source>
</evidence>
<reference evidence="2" key="1">
    <citation type="submission" date="2021-06" db="EMBL/GenBank/DDBJ databases">
        <authorList>
            <person name="Kallberg Y."/>
            <person name="Tangrot J."/>
            <person name="Rosling A."/>
        </authorList>
    </citation>
    <scope>NUCLEOTIDE SEQUENCE</scope>
    <source>
        <strain evidence="2">IN212</strain>
    </source>
</reference>
<dbReference type="AlphaFoldDB" id="A0A9N9CBZ5"/>
<evidence type="ECO:0000313" key="3">
    <source>
        <dbReference type="Proteomes" id="UP000789396"/>
    </source>
</evidence>
<protein>
    <submittedName>
        <fullName evidence="2">16957_t:CDS:1</fullName>
    </submittedName>
</protein>
<dbReference type="Proteomes" id="UP000789396">
    <property type="component" value="Unassembled WGS sequence"/>
</dbReference>
<accession>A0A9N9CBZ5</accession>
<name>A0A9N9CBZ5_9GLOM</name>
<organism evidence="2 3">
    <name type="scientific">Racocetra fulgida</name>
    <dbReference type="NCBI Taxonomy" id="60492"/>
    <lineage>
        <taxon>Eukaryota</taxon>
        <taxon>Fungi</taxon>
        <taxon>Fungi incertae sedis</taxon>
        <taxon>Mucoromycota</taxon>
        <taxon>Glomeromycotina</taxon>
        <taxon>Glomeromycetes</taxon>
        <taxon>Diversisporales</taxon>
        <taxon>Gigasporaceae</taxon>
        <taxon>Racocetra</taxon>
    </lineage>
</organism>
<feature type="non-terminal residue" evidence="2">
    <location>
        <position position="93"/>
    </location>
</feature>
<dbReference type="EMBL" id="CAJVPZ010008228">
    <property type="protein sequence ID" value="CAG8595806.1"/>
    <property type="molecule type" value="Genomic_DNA"/>
</dbReference>
<comment type="caution">
    <text evidence="2">The sequence shown here is derived from an EMBL/GenBank/DDBJ whole genome shotgun (WGS) entry which is preliminary data.</text>
</comment>